<comment type="caution">
    <text evidence="2">The sequence shown here is derived from an EMBL/GenBank/DDBJ whole genome shotgun (WGS) entry which is preliminary data.</text>
</comment>
<keyword evidence="3" id="KW-1185">Reference proteome</keyword>
<feature type="chain" id="PRO_5041920387" evidence="1">
    <location>
        <begin position="24"/>
        <end position="180"/>
    </location>
</feature>
<dbReference type="Proteomes" id="UP001279734">
    <property type="component" value="Unassembled WGS sequence"/>
</dbReference>
<sequence length="180" mass="19775">MFVGILVCFFISIAILVPFYYEASPTESASTQAEGNDGDLAWICLCLAAEDLKFSSHISVTARCSLPNARPSDEDDNSRWRRCRYFILHHAFRAYDGGVCWICLVRASSEPESVSKPVISVGRSVVRAIVADERVVPTEARDVTAEVKGSDAEGKAPEAKRLVEEAHSYPKTCGRSPFLS</sequence>
<dbReference type="EMBL" id="BSYO01000036">
    <property type="protein sequence ID" value="GMH29173.1"/>
    <property type="molecule type" value="Genomic_DNA"/>
</dbReference>
<accession>A0AAD3Y4S3</accession>
<protein>
    <submittedName>
        <fullName evidence="2">Uncharacterized protein</fullName>
    </submittedName>
</protein>
<dbReference type="AlphaFoldDB" id="A0AAD3Y4S3"/>
<keyword evidence="1" id="KW-0732">Signal</keyword>
<feature type="signal peptide" evidence="1">
    <location>
        <begin position="1"/>
        <end position="23"/>
    </location>
</feature>
<evidence type="ECO:0000256" key="1">
    <source>
        <dbReference type="SAM" id="SignalP"/>
    </source>
</evidence>
<evidence type="ECO:0000313" key="3">
    <source>
        <dbReference type="Proteomes" id="UP001279734"/>
    </source>
</evidence>
<proteinExistence type="predicted"/>
<name>A0AAD3Y4S3_NEPGR</name>
<organism evidence="2 3">
    <name type="scientific">Nepenthes gracilis</name>
    <name type="common">Slender pitcher plant</name>
    <dbReference type="NCBI Taxonomy" id="150966"/>
    <lineage>
        <taxon>Eukaryota</taxon>
        <taxon>Viridiplantae</taxon>
        <taxon>Streptophyta</taxon>
        <taxon>Embryophyta</taxon>
        <taxon>Tracheophyta</taxon>
        <taxon>Spermatophyta</taxon>
        <taxon>Magnoliopsida</taxon>
        <taxon>eudicotyledons</taxon>
        <taxon>Gunneridae</taxon>
        <taxon>Pentapetalae</taxon>
        <taxon>Caryophyllales</taxon>
        <taxon>Nepenthaceae</taxon>
        <taxon>Nepenthes</taxon>
    </lineage>
</organism>
<reference evidence="2" key="1">
    <citation type="submission" date="2023-05" db="EMBL/GenBank/DDBJ databases">
        <title>Nepenthes gracilis genome sequencing.</title>
        <authorList>
            <person name="Fukushima K."/>
        </authorList>
    </citation>
    <scope>NUCLEOTIDE SEQUENCE</scope>
    <source>
        <strain evidence="2">SING2019-196</strain>
    </source>
</reference>
<evidence type="ECO:0000313" key="2">
    <source>
        <dbReference type="EMBL" id="GMH29173.1"/>
    </source>
</evidence>
<gene>
    <name evidence="2" type="ORF">Nepgr_031016</name>
</gene>